<organism evidence="2 3">
    <name type="scientific">Streptomyces yunnanensis</name>
    <dbReference type="NCBI Taxonomy" id="156453"/>
    <lineage>
        <taxon>Bacteria</taxon>
        <taxon>Bacillati</taxon>
        <taxon>Actinomycetota</taxon>
        <taxon>Actinomycetes</taxon>
        <taxon>Kitasatosporales</taxon>
        <taxon>Streptomycetaceae</taxon>
        <taxon>Streptomyces</taxon>
    </lineage>
</organism>
<dbReference type="Proteomes" id="UP000184388">
    <property type="component" value="Unassembled WGS sequence"/>
</dbReference>
<feature type="compositionally biased region" description="Basic and acidic residues" evidence="1">
    <location>
        <begin position="92"/>
        <end position="109"/>
    </location>
</feature>
<dbReference type="EMBL" id="FRBK01000036">
    <property type="protein sequence ID" value="SHN32582.1"/>
    <property type="molecule type" value="Genomic_DNA"/>
</dbReference>
<feature type="region of interest" description="Disordered" evidence="1">
    <location>
        <begin position="89"/>
        <end position="109"/>
    </location>
</feature>
<reference evidence="3" key="1">
    <citation type="submission" date="2016-11" db="EMBL/GenBank/DDBJ databases">
        <authorList>
            <person name="Jaros S."/>
            <person name="Januszkiewicz K."/>
            <person name="Wedrychowicz H."/>
        </authorList>
    </citation>
    <scope>NUCLEOTIDE SEQUENCE [LARGE SCALE GENOMIC DNA]</scope>
    <source>
        <strain evidence="3">CGMCC 4.3555</strain>
    </source>
</reference>
<evidence type="ECO:0000313" key="2">
    <source>
        <dbReference type="EMBL" id="SHN32582.1"/>
    </source>
</evidence>
<evidence type="ECO:0000313" key="3">
    <source>
        <dbReference type="Proteomes" id="UP000184388"/>
    </source>
</evidence>
<dbReference type="AlphaFoldDB" id="A0A9X8N9A6"/>
<protein>
    <submittedName>
        <fullName evidence="2">Colicin import membrane protein</fullName>
    </submittedName>
</protein>
<evidence type="ECO:0000256" key="1">
    <source>
        <dbReference type="SAM" id="MobiDB-lite"/>
    </source>
</evidence>
<sequence>MSSDKNQGRVDGPPASSVPAAEEADPAKEAAAYEEAAKEAVDAALASIEADKAFATLGSDATKEAVKKAFDAKEAAEKAFKKADAAEEAAEEAAKEAAEKSDAAKKAYEEAVKKVDAAKEALPSGDFHMSMPGLSPTHGYGVPAKPPNPDEPKSVT</sequence>
<feature type="region of interest" description="Disordered" evidence="1">
    <location>
        <begin position="123"/>
        <end position="156"/>
    </location>
</feature>
<name>A0A9X8N9A6_9ACTN</name>
<accession>A0A9X8N9A6</accession>
<gene>
    <name evidence="2" type="ORF">SAMN05216268_13646</name>
</gene>
<proteinExistence type="predicted"/>
<feature type="region of interest" description="Disordered" evidence="1">
    <location>
        <begin position="1"/>
        <end position="33"/>
    </location>
</feature>
<comment type="caution">
    <text evidence="2">The sequence shown here is derived from an EMBL/GenBank/DDBJ whole genome shotgun (WGS) entry which is preliminary data.</text>
</comment>